<dbReference type="InterPro" id="IPR011990">
    <property type="entry name" value="TPR-like_helical_dom_sf"/>
</dbReference>
<dbReference type="GO" id="GO:0046872">
    <property type="term" value="F:metal ion binding"/>
    <property type="evidence" value="ECO:0007669"/>
    <property type="project" value="UniProtKB-KW"/>
</dbReference>
<evidence type="ECO:0000256" key="7">
    <source>
        <dbReference type="PROSITE-ProRule" id="PRU00339"/>
    </source>
</evidence>
<feature type="repeat" description="TPR" evidence="7">
    <location>
        <begin position="538"/>
        <end position="571"/>
    </location>
</feature>
<comment type="caution">
    <text evidence="10">The sequence shown here is derived from an EMBL/GenBank/DDBJ whole genome shotgun (WGS) entry which is preliminary data.</text>
</comment>
<evidence type="ECO:0000256" key="1">
    <source>
        <dbReference type="ARBA" id="ARBA00001947"/>
    </source>
</evidence>
<dbReference type="GO" id="GO:0016020">
    <property type="term" value="C:membrane"/>
    <property type="evidence" value="ECO:0007669"/>
    <property type="project" value="TreeGrafter"/>
</dbReference>
<keyword evidence="3" id="KW-0479">Metal-binding</keyword>
<feature type="domain" description="Peptidase M48" evidence="9">
    <location>
        <begin position="133"/>
        <end position="292"/>
    </location>
</feature>
<dbReference type="InterPro" id="IPR001915">
    <property type="entry name" value="Peptidase_M48"/>
</dbReference>
<keyword evidence="2" id="KW-0645">Protease</keyword>
<dbReference type="GO" id="GO:0051603">
    <property type="term" value="P:proteolysis involved in protein catabolic process"/>
    <property type="evidence" value="ECO:0007669"/>
    <property type="project" value="TreeGrafter"/>
</dbReference>
<dbReference type="SMART" id="SM00028">
    <property type="entry name" value="TPR"/>
    <property type="match status" value="3"/>
</dbReference>
<keyword evidence="4" id="KW-0378">Hydrolase</keyword>
<dbReference type="Proteomes" id="UP000003505">
    <property type="component" value="Unassembled WGS sequence"/>
</dbReference>
<evidence type="ECO:0000256" key="5">
    <source>
        <dbReference type="ARBA" id="ARBA00022833"/>
    </source>
</evidence>
<accession>C9LVB8</accession>
<dbReference type="EMBL" id="ACKP02000024">
    <property type="protein sequence ID" value="EEX77240.1"/>
    <property type="molecule type" value="Genomic_DNA"/>
</dbReference>
<keyword evidence="7" id="KW-0802">TPR repeat</keyword>
<dbReference type="SUPFAM" id="SSF48452">
    <property type="entry name" value="TPR-like"/>
    <property type="match status" value="1"/>
</dbReference>
<dbReference type="Gene3D" id="3.30.2010.10">
    <property type="entry name" value="Metalloproteases ('zincins'), catalytic domain"/>
    <property type="match status" value="1"/>
</dbReference>
<evidence type="ECO:0000256" key="3">
    <source>
        <dbReference type="ARBA" id="ARBA00022723"/>
    </source>
</evidence>
<evidence type="ECO:0000256" key="2">
    <source>
        <dbReference type="ARBA" id="ARBA00022670"/>
    </source>
</evidence>
<dbReference type="Pfam" id="PF13181">
    <property type="entry name" value="TPR_8"/>
    <property type="match status" value="1"/>
</dbReference>
<evidence type="ECO:0000313" key="10">
    <source>
        <dbReference type="EMBL" id="EEX77240.1"/>
    </source>
</evidence>
<dbReference type="PROSITE" id="PS50005">
    <property type="entry name" value="TPR"/>
    <property type="match status" value="1"/>
</dbReference>
<sequence>MKQLSEEESTMKIGKKLCAAILAGLLSIAPLAPHFPLAAQAEAAALNPVMIGMSAIGGFLAYQGTLKEMLAIGNNVDYQISGLKQDMEENGEDKDALDREVVDCVLGRITEHGEYALSINSLPFLWRVNAGAAFNAACYPTDYITVNRGLVRALHHDEDELAAVLGHEMTHGLRQHSAKNYAKAVAESYAGIAIGSAADNLDWQKLNAVVGYAIAKDVTLPSELEADEGGFHLMTTAGFNPGGGAAAMARMAYYLTYETQDIGEYQDPFENPDAPNYNDHPAMYERVERLAAMMTNYGMGHVTVENGADVLIDGEKLLSADWDADYNNTTENAYLIAGGIAKAFHDHASFDGWHFSAAPGARIAYLDDSRVYEKLKKFVMRNHAEERLEELVRNAYASSKDKEMREKVAAEEKKRTDAWQKIRENALDAKGDYVKQLRYNADRYSDNGMAKEALFLMERAFAARNPDNVAENYAIRGRAKAVAGDYEAALADSNHAVELDAANIYNFLNRADVYRMMGDREKALADLEKSQEIDAKNPYIYKMRGEIYSEMGEKEAALAAYKEYWKQAPNASDIPDEYMQEVDAAAYDKIVKEREKKEQEKKEKEAAKKGTPENKMGEKP</sequence>
<proteinExistence type="predicted"/>
<protein>
    <submittedName>
        <fullName evidence="10">Tetratricopeptide repeat protein</fullName>
    </submittedName>
</protein>
<keyword evidence="6" id="KW-0482">Metalloprotease</keyword>
<dbReference type="InterPro" id="IPR019734">
    <property type="entry name" value="TPR_rpt"/>
</dbReference>
<dbReference type="eggNOG" id="COG0501">
    <property type="taxonomic scope" value="Bacteria"/>
</dbReference>
<dbReference type="STRING" id="546271.Selsp_0080"/>
<evidence type="ECO:0000259" key="9">
    <source>
        <dbReference type="Pfam" id="PF01435"/>
    </source>
</evidence>
<dbReference type="GO" id="GO:0004222">
    <property type="term" value="F:metalloendopeptidase activity"/>
    <property type="evidence" value="ECO:0007669"/>
    <property type="project" value="InterPro"/>
</dbReference>
<name>C9LVB8_SELS3</name>
<dbReference type="PANTHER" id="PTHR22726">
    <property type="entry name" value="METALLOENDOPEPTIDASE OMA1"/>
    <property type="match status" value="1"/>
</dbReference>
<evidence type="ECO:0000256" key="4">
    <source>
        <dbReference type="ARBA" id="ARBA00022801"/>
    </source>
</evidence>
<dbReference type="InterPro" id="IPR051156">
    <property type="entry name" value="Mito/Outer_Membr_Metalloprot"/>
</dbReference>
<dbReference type="Pfam" id="PF01435">
    <property type="entry name" value="Peptidase_M48"/>
    <property type="match status" value="1"/>
</dbReference>
<feature type="region of interest" description="Disordered" evidence="8">
    <location>
        <begin position="593"/>
        <end position="620"/>
    </location>
</feature>
<dbReference type="PANTHER" id="PTHR22726:SF1">
    <property type="entry name" value="METALLOENDOPEPTIDASE OMA1, MITOCHONDRIAL"/>
    <property type="match status" value="1"/>
</dbReference>
<dbReference type="Gene3D" id="1.25.40.10">
    <property type="entry name" value="Tetratricopeptide repeat domain"/>
    <property type="match status" value="1"/>
</dbReference>
<organism evidence="10 11">
    <name type="scientific">Selenomonas sputigena (strain ATCC 35185 / DSM 20758 / CCUG 44933 / VPI D19B-28)</name>
    <dbReference type="NCBI Taxonomy" id="546271"/>
    <lineage>
        <taxon>Bacteria</taxon>
        <taxon>Bacillati</taxon>
        <taxon>Bacillota</taxon>
        <taxon>Negativicutes</taxon>
        <taxon>Selenomonadales</taxon>
        <taxon>Selenomonadaceae</taxon>
        <taxon>Selenomonas</taxon>
    </lineage>
</organism>
<comment type="cofactor">
    <cofactor evidence="1">
        <name>Zn(2+)</name>
        <dbReference type="ChEBI" id="CHEBI:29105"/>
    </cofactor>
</comment>
<evidence type="ECO:0000256" key="8">
    <source>
        <dbReference type="SAM" id="MobiDB-lite"/>
    </source>
</evidence>
<keyword evidence="5" id="KW-0862">Zinc</keyword>
<reference evidence="10 11" key="1">
    <citation type="submission" date="2009-09" db="EMBL/GenBank/DDBJ databases">
        <authorList>
            <person name="Weinstock G."/>
            <person name="Sodergren E."/>
            <person name="Clifton S."/>
            <person name="Fulton L."/>
            <person name="Fulton B."/>
            <person name="Courtney L."/>
            <person name="Fronick C."/>
            <person name="Harrison M."/>
            <person name="Strong C."/>
            <person name="Farmer C."/>
            <person name="Delahaunty K."/>
            <person name="Markovic C."/>
            <person name="Hall O."/>
            <person name="Minx P."/>
            <person name="Tomlinson C."/>
            <person name="Mitreva M."/>
            <person name="Nelson J."/>
            <person name="Hou S."/>
            <person name="Wollam A."/>
            <person name="Pepin K.H."/>
            <person name="Johnson M."/>
            <person name="Bhonagiri V."/>
            <person name="Nash W.E."/>
            <person name="Warren W."/>
            <person name="Chinwalla A."/>
            <person name="Mardis E.R."/>
            <person name="Wilson R.K."/>
        </authorList>
    </citation>
    <scope>NUCLEOTIDE SEQUENCE [LARGE SCALE GENOMIC DNA]</scope>
    <source>
        <strain evidence="11">ATCC 35185 / DSM 20758 / VPI D19B-28</strain>
    </source>
</reference>
<evidence type="ECO:0000313" key="11">
    <source>
        <dbReference type="Proteomes" id="UP000003505"/>
    </source>
</evidence>
<dbReference type="AlphaFoldDB" id="C9LVB8"/>
<gene>
    <name evidence="10" type="ORF">SELSPUOL_01411</name>
</gene>
<dbReference type="eggNOG" id="COG0457">
    <property type="taxonomic scope" value="Bacteria"/>
</dbReference>
<evidence type="ECO:0000256" key="6">
    <source>
        <dbReference type="ARBA" id="ARBA00023049"/>
    </source>
</evidence>